<evidence type="ECO:0000256" key="1">
    <source>
        <dbReference type="ARBA" id="ARBA00004429"/>
    </source>
</evidence>
<comment type="subunit">
    <text evidence="9">The complex comprises the extracytoplasmic solute receptor protein and the two transmembrane proteins.</text>
</comment>
<dbReference type="Proteomes" id="UP001054820">
    <property type="component" value="Chromosome"/>
</dbReference>
<dbReference type="InterPro" id="IPR055348">
    <property type="entry name" value="DctQ"/>
</dbReference>
<evidence type="ECO:0000256" key="6">
    <source>
        <dbReference type="ARBA" id="ARBA00022989"/>
    </source>
</evidence>
<feature type="transmembrane region" description="Helical" evidence="9">
    <location>
        <begin position="54"/>
        <end position="70"/>
    </location>
</feature>
<gene>
    <name evidence="11" type="ORF">THMIRHAM_21310</name>
</gene>
<evidence type="ECO:0000313" key="12">
    <source>
        <dbReference type="Proteomes" id="UP001054820"/>
    </source>
</evidence>
<feature type="transmembrane region" description="Helical" evidence="9">
    <location>
        <begin position="136"/>
        <end position="158"/>
    </location>
</feature>
<comment type="function">
    <text evidence="9">Part of the tripartite ATP-independent periplasmic (TRAP) transport system.</text>
</comment>
<dbReference type="PANTHER" id="PTHR35011:SF4">
    <property type="entry name" value="SLL1102 PROTEIN"/>
    <property type="match status" value="1"/>
</dbReference>
<evidence type="ECO:0000256" key="5">
    <source>
        <dbReference type="ARBA" id="ARBA00022692"/>
    </source>
</evidence>
<evidence type="ECO:0000259" key="10">
    <source>
        <dbReference type="Pfam" id="PF04290"/>
    </source>
</evidence>
<keyword evidence="12" id="KW-1185">Reference proteome</keyword>
<keyword evidence="5 9" id="KW-0812">Transmembrane</keyword>
<comment type="subcellular location">
    <subcellularLocation>
        <location evidence="1 9">Cell inner membrane</location>
        <topology evidence="1 9">Multi-pass membrane protein</topology>
    </subcellularLocation>
</comment>
<evidence type="ECO:0000256" key="9">
    <source>
        <dbReference type="RuleBase" id="RU369079"/>
    </source>
</evidence>
<evidence type="ECO:0000313" key="11">
    <source>
        <dbReference type="EMBL" id="BCN94346.1"/>
    </source>
</evidence>
<keyword evidence="6 9" id="KW-1133">Transmembrane helix</keyword>
<evidence type="ECO:0000256" key="3">
    <source>
        <dbReference type="ARBA" id="ARBA00022475"/>
    </source>
</evidence>
<keyword evidence="2 9" id="KW-0813">Transport</keyword>
<evidence type="ECO:0000256" key="7">
    <source>
        <dbReference type="ARBA" id="ARBA00023136"/>
    </source>
</evidence>
<protein>
    <recommendedName>
        <fullName evidence="9">TRAP transporter small permease protein</fullName>
    </recommendedName>
</protein>
<accession>A0ABM7MFS8</accession>
<dbReference type="Pfam" id="PF04290">
    <property type="entry name" value="DctQ"/>
    <property type="match status" value="1"/>
</dbReference>
<feature type="domain" description="Tripartite ATP-independent periplasmic transporters DctQ component" evidence="10">
    <location>
        <begin position="28"/>
        <end position="161"/>
    </location>
</feature>
<organism evidence="11 12">
    <name type="scientific">Thiomicrorhabdus immobilis</name>
    <dbReference type="NCBI Taxonomy" id="2791037"/>
    <lineage>
        <taxon>Bacteria</taxon>
        <taxon>Pseudomonadati</taxon>
        <taxon>Pseudomonadota</taxon>
        <taxon>Gammaproteobacteria</taxon>
        <taxon>Thiotrichales</taxon>
        <taxon>Piscirickettsiaceae</taxon>
        <taxon>Thiomicrorhabdus</taxon>
    </lineage>
</organism>
<evidence type="ECO:0000256" key="2">
    <source>
        <dbReference type="ARBA" id="ARBA00022448"/>
    </source>
</evidence>
<evidence type="ECO:0000256" key="8">
    <source>
        <dbReference type="ARBA" id="ARBA00038436"/>
    </source>
</evidence>
<comment type="similarity">
    <text evidence="8 9">Belongs to the TRAP transporter small permease family.</text>
</comment>
<feature type="transmembrane region" description="Helical" evidence="9">
    <location>
        <begin position="91"/>
        <end position="111"/>
    </location>
</feature>
<dbReference type="RefSeq" id="WP_237261811.1">
    <property type="nucleotide sequence ID" value="NZ_AP024202.1"/>
</dbReference>
<keyword evidence="4 9" id="KW-0997">Cell inner membrane</keyword>
<proteinExistence type="inferred from homology"/>
<sequence>MFLSSLSKRLDAFIECIGHLSSWLIFMLVLLVAGNVLARYFFSASSVGMQELEWHLLAAIAMFGSVYTLQQGEHVRVDLFYHRYSQRTKRWMDLVIPLFIIIPFSVFMIYLTSDFVFRSYDIMEVSPDPGGLPYRYLVKSLLPIGFVLIAIQGLALFLKALTNTKQEH</sequence>
<dbReference type="PANTHER" id="PTHR35011">
    <property type="entry name" value="2,3-DIKETO-L-GULONATE TRAP TRANSPORTER SMALL PERMEASE PROTEIN YIAM"/>
    <property type="match status" value="1"/>
</dbReference>
<keyword evidence="7 9" id="KW-0472">Membrane</keyword>
<name>A0ABM7MFS8_9GAMM</name>
<dbReference type="InterPro" id="IPR007387">
    <property type="entry name" value="TRAP_DctQ"/>
</dbReference>
<reference evidence="11" key="1">
    <citation type="journal article" date="2022" name="Arch. Microbiol.">
        <title>Thiomicrorhabdus immobilis sp. nov., a mesophilic sulfur-oxidizing bacterium isolated from sediment of a brackish lake in northern Japan.</title>
        <authorList>
            <person name="Kojima H."/>
            <person name="Mochizuki J."/>
            <person name="Kanda M."/>
            <person name="Watanabe T."/>
            <person name="Fukui M."/>
        </authorList>
    </citation>
    <scope>NUCLEOTIDE SEQUENCE</scope>
    <source>
        <strain evidence="11">Am19</strain>
    </source>
</reference>
<evidence type="ECO:0000256" key="4">
    <source>
        <dbReference type="ARBA" id="ARBA00022519"/>
    </source>
</evidence>
<feature type="transmembrane region" description="Helical" evidence="9">
    <location>
        <begin position="20"/>
        <end position="42"/>
    </location>
</feature>
<keyword evidence="3" id="KW-1003">Cell membrane</keyword>
<dbReference type="EMBL" id="AP024202">
    <property type="protein sequence ID" value="BCN94346.1"/>
    <property type="molecule type" value="Genomic_DNA"/>
</dbReference>